<keyword evidence="5 10" id="KW-0256">Endoplasmic reticulum</keyword>
<evidence type="ECO:0000256" key="10">
    <source>
        <dbReference type="PIRNR" id="PIRNR006398"/>
    </source>
</evidence>
<comment type="subcellular location">
    <subcellularLocation>
        <location evidence="1">Endoplasmic reticulum membrane</location>
        <topology evidence="1">Single-pass membrane protein</topology>
    </subcellularLocation>
</comment>
<keyword evidence="6 10" id="KW-0653">Protein transport</keyword>
<evidence type="ECO:0000313" key="13">
    <source>
        <dbReference type="EMBL" id="PRT54131.1"/>
    </source>
</evidence>
<reference evidence="13 14" key="1">
    <citation type="submission" date="2017-04" db="EMBL/GenBank/DDBJ databases">
        <title>Genome sequencing of [Candida] sorbophila.</title>
        <authorList>
            <person name="Ahn J.O."/>
        </authorList>
    </citation>
    <scope>NUCLEOTIDE SEQUENCE [LARGE SCALE GENOMIC DNA]</scope>
    <source>
        <strain evidence="13 14">DS02</strain>
    </source>
</reference>
<dbReference type="GO" id="GO:0005784">
    <property type="term" value="C:Sec61 translocon complex"/>
    <property type="evidence" value="ECO:0007669"/>
    <property type="project" value="UniProtKB-UniRule"/>
</dbReference>
<dbReference type="Pfam" id="PF03911">
    <property type="entry name" value="Sec61_beta"/>
    <property type="match status" value="1"/>
</dbReference>
<sequence length="105" mass="10830">MTKAPSHRTRDSPSCQMSSSSVPGGPKSALRRRANQERQAASASEGPASTRSAGAGGSSNTLLKLYTDEAPGLSVDPVVVMVMAVGFIFSVVALHVIAKLSAKFV</sequence>
<protein>
    <recommendedName>
        <fullName evidence="10">Protein transport protein Sec61 subunit beta</fullName>
    </recommendedName>
</protein>
<proteinExistence type="inferred from homology"/>
<comment type="caution">
    <text evidence="13">The sequence shown here is derived from an EMBL/GenBank/DDBJ whole genome shotgun (WGS) entry which is preliminary data.</text>
</comment>
<evidence type="ECO:0000256" key="3">
    <source>
        <dbReference type="ARBA" id="ARBA00022448"/>
    </source>
</evidence>
<keyword evidence="4 12" id="KW-0812">Transmembrane</keyword>
<dbReference type="InterPro" id="IPR016482">
    <property type="entry name" value="SecG/Sec61-beta/Sbh"/>
</dbReference>
<dbReference type="PANTHER" id="PTHR13509">
    <property type="entry name" value="SEC61 SUBUNIT BETA"/>
    <property type="match status" value="1"/>
</dbReference>
<keyword evidence="8 10" id="KW-0811">Translocation</keyword>
<evidence type="ECO:0000256" key="5">
    <source>
        <dbReference type="ARBA" id="ARBA00022824"/>
    </source>
</evidence>
<evidence type="ECO:0000256" key="8">
    <source>
        <dbReference type="ARBA" id="ARBA00023010"/>
    </source>
</evidence>
<feature type="transmembrane region" description="Helical" evidence="12">
    <location>
        <begin position="78"/>
        <end position="98"/>
    </location>
</feature>
<feature type="region of interest" description="Disordered" evidence="11">
    <location>
        <begin position="1"/>
        <end position="57"/>
    </location>
</feature>
<evidence type="ECO:0000256" key="2">
    <source>
        <dbReference type="ARBA" id="ARBA00006103"/>
    </source>
</evidence>
<name>A0A2T0FGL6_9ASCO</name>
<keyword evidence="9 10" id="KW-0472">Membrane</keyword>
<gene>
    <name evidence="13" type="ORF">B9G98_01751</name>
</gene>
<evidence type="ECO:0000256" key="7">
    <source>
        <dbReference type="ARBA" id="ARBA00022989"/>
    </source>
</evidence>
<feature type="compositionally biased region" description="Low complexity" evidence="11">
    <location>
        <begin position="12"/>
        <end position="21"/>
    </location>
</feature>
<keyword evidence="14" id="KW-1185">Reference proteome</keyword>
<accession>A0A2T0FGL6</accession>
<dbReference type="AlphaFoldDB" id="A0A2T0FGL6"/>
<dbReference type="RefSeq" id="XP_024664077.1">
    <property type="nucleotide sequence ID" value="XM_024808309.1"/>
</dbReference>
<dbReference type="EMBL" id="NDIQ01000001">
    <property type="protein sequence ID" value="PRT54131.1"/>
    <property type="molecule type" value="Genomic_DNA"/>
</dbReference>
<comment type="function">
    <text evidence="10">Necessary for protein translocation in the endoplasmic reticulum.</text>
</comment>
<evidence type="ECO:0000313" key="14">
    <source>
        <dbReference type="Proteomes" id="UP000238350"/>
    </source>
</evidence>
<dbReference type="Proteomes" id="UP000238350">
    <property type="component" value="Unassembled WGS sequence"/>
</dbReference>
<dbReference type="InterPro" id="IPR030671">
    <property type="entry name" value="Sec61-beta/Sbh"/>
</dbReference>
<keyword evidence="7 12" id="KW-1133">Transmembrane helix</keyword>
<keyword evidence="3 10" id="KW-0813">Transport</keyword>
<evidence type="ECO:0000256" key="12">
    <source>
        <dbReference type="SAM" id="Phobius"/>
    </source>
</evidence>
<dbReference type="GO" id="GO:0006886">
    <property type="term" value="P:intracellular protein transport"/>
    <property type="evidence" value="ECO:0007669"/>
    <property type="project" value="InterPro"/>
</dbReference>
<dbReference type="STRING" id="45607.A0A2T0FGL6"/>
<dbReference type="GeneID" id="36515500"/>
<evidence type="ECO:0000256" key="9">
    <source>
        <dbReference type="ARBA" id="ARBA00023136"/>
    </source>
</evidence>
<evidence type="ECO:0000256" key="4">
    <source>
        <dbReference type="ARBA" id="ARBA00022692"/>
    </source>
</evidence>
<evidence type="ECO:0000256" key="1">
    <source>
        <dbReference type="ARBA" id="ARBA00004389"/>
    </source>
</evidence>
<evidence type="ECO:0000256" key="11">
    <source>
        <dbReference type="SAM" id="MobiDB-lite"/>
    </source>
</evidence>
<organism evidence="13 14">
    <name type="scientific">Wickerhamiella sorbophila</name>
    <dbReference type="NCBI Taxonomy" id="45607"/>
    <lineage>
        <taxon>Eukaryota</taxon>
        <taxon>Fungi</taxon>
        <taxon>Dikarya</taxon>
        <taxon>Ascomycota</taxon>
        <taxon>Saccharomycotina</taxon>
        <taxon>Dipodascomycetes</taxon>
        <taxon>Dipodascales</taxon>
        <taxon>Trichomonascaceae</taxon>
        <taxon>Wickerhamiella</taxon>
    </lineage>
</organism>
<dbReference type="PIRSF" id="PIRSF006398">
    <property type="entry name" value="Sec61_beta_euk"/>
    <property type="match status" value="1"/>
</dbReference>
<comment type="similarity">
    <text evidence="2 10">Belongs to the SEC61-beta family.</text>
</comment>
<evidence type="ECO:0000256" key="6">
    <source>
        <dbReference type="ARBA" id="ARBA00022927"/>
    </source>
</evidence>